<evidence type="ECO:0000259" key="7">
    <source>
        <dbReference type="PROSITE" id="PS00715"/>
    </source>
</evidence>
<dbReference type="PANTHER" id="PTHR30603">
    <property type="entry name" value="RNA POLYMERASE SIGMA FACTOR RPO"/>
    <property type="match status" value="1"/>
</dbReference>
<feature type="region of interest" description="Disordered" evidence="5">
    <location>
        <begin position="415"/>
        <end position="450"/>
    </location>
</feature>
<reference evidence="8" key="1">
    <citation type="journal article" date="2012" name="Science">
        <title>Fermentation, hydrogen, and sulfur metabolism in multiple uncultivated bacterial phyla.</title>
        <authorList>
            <person name="Wrighton K.C."/>
            <person name="Thomas B.C."/>
            <person name="Sharon I."/>
            <person name="Miller C.S."/>
            <person name="Castelle C.J."/>
            <person name="VerBerkmoes N.C."/>
            <person name="Wilkins M.J."/>
            <person name="Hettich R.L."/>
            <person name="Lipton M.S."/>
            <person name="Williams K.H."/>
            <person name="Long P.E."/>
            <person name="Banfield J.F."/>
        </authorList>
    </citation>
    <scope>NUCLEOTIDE SEQUENCE [LARGE SCALE GENOMIC DNA]</scope>
</reference>
<dbReference type="InterPro" id="IPR014284">
    <property type="entry name" value="RNA_pol_sigma-70_dom"/>
</dbReference>
<proteinExistence type="predicted"/>
<dbReference type="Pfam" id="PF04539">
    <property type="entry name" value="Sigma70_r3"/>
    <property type="match status" value="1"/>
</dbReference>
<dbReference type="InterPro" id="IPR036388">
    <property type="entry name" value="WH-like_DNA-bd_sf"/>
</dbReference>
<gene>
    <name evidence="8" type="ORF">ACD_80C00174G0034</name>
</gene>
<dbReference type="InterPro" id="IPR007627">
    <property type="entry name" value="RNA_pol_sigma70_r2"/>
</dbReference>
<dbReference type="Gene3D" id="1.10.601.10">
    <property type="entry name" value="RNA Polymerase Primary Sigma Factor"/>
    <property type="match status" value="1"/>
</dbReference>
<dbReference type="EMBL" id="AMFJ01036181">
    <property type="protein sequence ID" value="EKD24684.1"/>
    <property type="molecule type" value="Genomic_DNA"/>
</dbReference>
<feature type="domain" description="RNA polymerase sigma-70" evidence="7">
    <location>
        <begin position="198"/>
        <end position="211"/>
    </location>
</feature>
<dbReference type="GO" id="GO:0006352">
    <property type="term" value="P:DNA-templated transcription initiation"/>
    <property type="evidence" value="ECO:0007669"/>
    <property type="project" value="InterPro"/>
</dbReference>
<dbReference type="Pfam" id="PF04545">
    <property type="entry name" value="Sigma70_r4"/>
    <property type="match status" value="1"/>
</dbReference>
<evidence type="ECO:0000256" key="4">
    <source>
        <dbReference type="ARBA" id="ARBA00023163"/>
    </source>
</evidence>
<dbReference type="AlphaFoldDB" id="K1YH76"/>
<dbReference type="InterPro" id="IPR000943">
    <property type="entry name" value="RNA_pol_sigma70"/>
</dbReference>
<dbReference type="Pfam" id="PF00140">
    <property type="entry name" value="Sigma70_r1_2"/>
    <property type="match status" value="1"/>
</dbReference>
<comment type="caution">
    <text evidence="8">The sequence shown here is derived from an EMBL/GenBank/DDBJ whole genome shotgun (WGS) entry which is preliminary data.</text>
</comment>
<dbReference type="Pfam" id="PF04542">
    <property type="entry name" value="Sigma70_r2"/>
    <property type="match status" value="1"/>
</dbReference>
<dbReference type="InterPro" id="IPR007624">
    <property type="entry name" value="RNA_pol_sigma70_r3"/>
</dbReference>
<evidence type="ECO:0000256" key="2">
    <source>
        <dbReference type="ARBA" id="ARBA00023082"/>
    </source>
</evidence>
<dbReference type="SUPFAM" id="SSF88659">
    <property type="entry name" value="Sigma3 and sigma4 domains of RNA polymerase sigma factors"/>
    <property type="match status" value="2"/>
</dbReference>
<keyword evidence="3" id="KW-0238">DNA-binding</keyword>
<keyword evidence="2" id="KW-0731">Sigma factor</keyword>
<protein>
    <recommendedName>
        <fullName evidence="7">RNA polymerase sigma-70 domain-containing protein</fullName>
    </recommendedName>
</protein>
<dbReference type="SUPFAM" id="SSF88946">
    <property type="entry name" value="Sigma2 domain of RNA polymerase sigma factors"/>
    <property type="match status" value="1"/>
</dbReference>
<feature type="transmembrane region" description="Helical" evidence="6">
    <location>
        <begin position="6"/>
        <end position="26"/>
    </location>
</feature>
<dbReference type="InterPro" id="IPR007630">
    <property type="entry name" value="RNA_pol_sigma70_r4"/>
</dbReference>
<keyword evidence="4" id="KW-0804">Transcription</keyword>
<keyword evidence="1" id="KW-0805">Transcription regulation</keyword>
<keyword evidence="6" id="KW-0472">Membrane</keyword>
<organism evidence="8">
    <name type="scientific">uncultured bacterium</name>
    <name type="common">gcode 4</name>
    <dbReference type="NCBI Taxonomy" id="1234023"/>
    <lineage>
        <taxon>Bacteria</taxon>
        <taxon>environmental samples</taxon>
    </lineage>
</organism>
<dbReference type="InterPro" id="IPR050239">
    <property type="entry name" value="Sigma-70_RNA_pol_init_factors"/>
</dbReference>
<keyword evidence="6" id="KW-0812">Transmembrane</keyword>
<keyword evidence="6" id="KW-1133">Transmembrane helix</keyword>
<sequence>MSNIFIIWRYYTVWYPLSPVFLFYFWPSMQKFQKQLRDSFQDDIGELSKPLQDLLKKGIEAGLINEEDVISDVDDMDLSVKMLEKFYELAEKLGIKMLTIEEILEKEAQEAKKESKLGKIELYDTKKNTSEAQHKDFIKLYFNEISKIPLLNSEEERDISRRVKKGDDEAKKKLIESNLRLVISIAKRFFWSRLSFSDLIQEGNIGLIKAIEKFDPEKEFKFSTYATRWIKQSITKAIADMTKHVRIPVHLIDEINSYNKTYQLLFQKLWREPTSKEIGQKLGFPIKKIKKLEEVIFGNVSLDREVGDEGRDTLADLIEDGNTLRPDQFAEKNALRNNLDMILGMLDDREAKIVKMRYGIDGPRYTLEQVWEEFNVTRERVRQIEQKVIQKLKEHAGLQKILGIEDDIAKLEAGEGKKKKKWKKIKNDDDDEDEKDDYMSRFDDDDYIDN</sequence>
<evidence type="ECO:0000313" key="8">
    <source>
        <dbReference type="EMBL" id="EKD24684.1"/>
    </source>
</evidence>
<dbReference type="Gene3D" id="1.10.10.10">
    <property type="entry name" value="Winged helix-like DNA-binding domain superfamily/Winged helix DNA-binding domain"/>
    <property type="match status" value="2"/>
</dbReference>
<dbReference type="InterPro" id="IPR013325">
    <property type="entry name" value="RNA_pol_sigma_r2"/>
</dbReference>
<evidence type="ECO:0000256" key="6">
    <source>
        <dbReference type="SAM" id="Phobius"/>
    </source>
</evidence>
<evidence type="ECO:0000256" key="5">
    <source>
        <dbReference type="SAM" id="MobiDB-lite"/>
    </source>
</evidence>
<dbReference type="InterPro" id="IPR009042">
    <property type="entry name" value="RNA_pol_sigma70_r1_2"/>
</dbReference>
<evidence type="ECO:0000256" key="1">
    <source>
        <dbReference type="ARBA" id="ARBA00023015"/>
    </source>
</evidence>
<dbReference type="PANTHER" id="PTHR30603:SF47">
    <property type="entry name" value="RNA POLYMERASE SIGMA FACTOR SIGD, CHLOROPLASTIC"/>
    <property type="match status" value="1"/>
</dbReference>
<dbReference type="InterPro" id="IPR013324">
    <property type="entry name" value="RNA_pol_sigma_r3/r4-like"/>
</dbReference>
<dbReference type="NCBIfam" id="TIGR02937">
    <property type="entry name" value="sigma70-ECF"/>
    <property type="match status" value="1"/>
</dbReference>
<accession>K1YH76</accession>
<dbReference type="CDD" id="cd06171">
    <property type="entry name" value="Sigma70_r4"/>
    <property type="match status" value="1"/>
</dbReference>
<dbReference type="PROSITE" id="PS00715">
    <property type="entry name" value="SIGMA70_1"/>
    <property type="match status" value="1"/>
</dbReference>
<evidence type="ECO:0000256" key="3">
    <source>
        <dbReference type="ARBA" id="ARBA00023125"/>
    </source>
</evidence>
<name>K1YH76_9BACT</name>
<dbReference type="GO" id="GO:0016987">
    <property type="term" value="F:sigma factor activity"/>
    <property type="evidence" value="ECO:0007669"/>
    <property type="project" value="UniProtKB-KW"/>
</dbReference>
<dbReference type="PRINTS" id="PR00046">
    <property type="entry name" value="SIGMA70FCT"/>
</dbReference>
<dbReference type="GO" id="GO:0003677">
    <property type="term" value="F:DNA binding"/>
    <property type="evidence" value="ECO:0007669"/>
    <property type="project" value="UniProtKB-KW"/>
</dbReference>